<dbReference type="Pfam" id="PF00071">
    <property type="entry name" value="Ras"/>
    <property type="match status" value="1"/>
</dbReference>
<protein>
    <submittedName>
        <fullName evidence="4">GTP-binding protein rho3</fullName>
    </submittedName>
</protein>
<dbReference type="PROSITE" id="PS51420">
    <property type="entry name" value="RHO"/>
    <property type="match status" value="1"/>
</dbReference>
<keyword evidence="1" id="KW-0547">Nucleotide-binding</keyword>
<keyword evidence="5" id="KW-1185">Reference proteome</keyword>
<dbReference type="InterPro" id="IPR003578">
    <property type="entry name" value="Small_GTPase_Rho"/>
</dbReference>
<dbReference type="SMART" id="SM00174">
    <property type="entry name" value="RHO"/>
    <property type="match status" value="1"/>
</dbReference>
<sequence length="188" mass="21541">MIPTLFWQLLTISSAWSQGSTVDSDNPSGPAREFSRTMTVEKHEVEVVVRDFSGLETYTCLRRPLYKDVRVVLMCFDISSYDSLDNTVEQWVHEADAYLRDVPKILVGCKKDRRDQDMESLDHAEKAQMVSPYKAGRIAHKIKALAYFETSALKRQGLDELFTYAAGFSMAKPMARKSLGFRRFLLRT</sequence>
<dbReference type="Gene3D" id="3.40.50.300">
    <property type="entry name" value="P-loop containing nucleotide triphosphate hydrolases"/>
    <property type="match status" value="1"/>
</dbReference>
<dbReference type="PANTHER" id="PTHR24072">
    <property type="entry name" value="RHO FAMILY GTPASE"/>
    <property type="match status" value="1"/>
</dbReference>
<dbReference type="Proteomes" id="UP000799777">
    <property type="component" value="Unassembled WGS sequence"/>
</dbReference>
<proteinExistence type="predicted"/>
<reference evidence="4" key="1">
    <citation type="journal article" date="2020" name="Stud. Mycol.">
        <title>101 Dothideomycetes genomes: a test case for predicting lifestyles and emergence of pathogens.</title>
        <authorList>
            <person name="Haridas S."/>
            <person name="Albert R."/>
            <person name="Binder M."/>
            <person name="Bloem J."/>
            <person name="Labutti K."/>
            <person name="Salamov A."/>
            <person name="Andreopoulos B."/>
            <person name="Baker S."/>
            <person name="Barry K."/>
            <person name="Bills G."/>
            <person name="Bluhm B."/>
            <person name="Cannon C."/>
            <person name="Castanera R."/>
            <person name="Culley D."/>
            <person name="Daum C."/>
            <person name="Ezra D."/>
            <person name="Gonzalez J."/>
            <person name="Henrissat B."/>
            <person name="Kuo A."/>
            <person name="Liang C."/>
            <person name="Lipzen A."/>
            <person name="Lutzoni F."/>
            <person name="Magnuson J."/>
            <person name="Mondo S."/>
            <person name="Nolan M."/>
            <person name="Ohm R."/>
            <person name="Pangilinan J."/>
            <person name="Park H.-J."/>
            <person name="Ramirez L."/>
            <person name="Alfaro M."/>
            <person name="Sun H."/>
            <person name="Tritt A."/>
            <person name="Yoshinaga Y."/>
            <person name="Zwiers L.-H."/>
            <person name="Turgeon B."/>
            <person name="Goodwin S."/>
            <person name="Spatafora J."/>
            <person name="Crous P."/>
            <person name="Grigoriev I."/>
        </authorList>
    </citation>
    <scope>NUCLEOTIDE SEQUENCE</scope>
    <source>
        <strain evidence="4">CBS 110217</strain>
    </source>
</reference>
<feature type="chain" id="PRO_5040189025" evidence="3">
    <location>
        <begin position="18"/>
        <end position="188"/>
    </location>
</feature>
<dbReference type="OrthoDB" id="25896at2759"/>
<keyword evidence="2" id="KW-0342">GTP-binding</keyword>
<dbReference type="AlphaFoldDB" id="A0A9P4HHQ3"/>
<dbReference type="PRINTS" id="PR00449">
    <property type="entry name" value="RASTRNSFRMNG"/>
</dbReference>
<dbReference type="PROSITE" id="PS51419">
    <property type="entry name" value="RAB"/>
    <property type="match status" value="1"/>
</dbReference>
<accession>A0A9P4HHQ3</accession>
<name>A0A9P4HHQ3_9PLEO</name>
<dbReference type="InterPro" id="IPR001806">
    <property type="entry name" value="Small_GTPase"/>
</dbReference>
<comment type="caution">
    <text evidence="4">The sequence shown here is derived from an EMBL/GenBank/DDBJ whole genome shotgun (WGS) entry which is preliminary data.</text>
</comment>
<dbReference type="GO" id="GO:0005525">
    <property type="term" value="F:GTP binding"/>
    <property type="evidence" value="ECO:0007669"/>
    <property type="project" value="UniProtKB-KW"/>
</dbReference>
<keyword evidence="3" id="KW-0732">Signal</keyword>
<evidence type="ECO:0000313" key="4">
    <source>
        <dbReference type="EMBL" id="KAF2035230.1"/>
    </source>
</evidence>
<evidence type="ECO:0000256" key="1">
    <source>
        <dbReference type="ARBA" id="ARBA00022741"/>
    </source>
</evidence>
<organism evidence="4 5">
    <name type="scientific">Setomelanomma holmii</name>
    <dbReference type="NCBI Taxonomy" id="210430"/>
    <lineage>
        <taxon>Eukaryota</taxon>
        <taxon>Fungi</taxon>
        <taxon>Dikarya</taxon>
        <taxon>Ascomycota</taxon>
        <taxon>Pezizomycotina</taxon>
        <taxon>Dothideomycetes</taxon>
        <taxon>Pleosporomycetidae</taxon>
        <taxon>Pleosporales</taxon>
        <taxon>Pleosporineae</taxon>
        <taxon>Phaeosphaeriaceae</taxon>
        <taxon>Setomelanomma</taxon>
    </lineage>
</organism>
<evidence type="ECO:0000256" key="2">
    <source>
        <dbReference type="ARBA" id="ARBA00023134"/>
    </source>
</evidence>
<feature type="signal peptide" evidence="3">
    <location>
        <begin position="1"/>
        <end position="17"/>
    </location>
</feature>
<dbReference type="SUPFAM" id="SSF52540">
    <property type="entry name" value="P-loop containing nucleoside triphosphate hydrolases"/>
    <property type="match status" value="1"/>
</dbReference>
<evidence type="ECO:0000256" key="3">
    <source>
        <dbReference type="SAM" id="SignalP"/>
    </source>
</evidence>
<dbReference type="GO" id="GO:0007264">
    <property type="term" value="P:small GTPase-mediated signal transduction"/>
    <property type="evidence" value="ECO:0007669"/>
    <property type="project" value="InterPro"/>
</dbReference>
<gene>
    <name evidence="4" type="ORF">EK21DRAFT_54642</name>
</gene>
<dbReference type="EMBL" id="ML978158">
    <property type="protein sequence ID" value="KAF2035230.1"/>
    <property type="molecule type" value="Genomic_DNA"/>
</dbReference>
<dbReference type="GO" id="GO:0003924">
    <property type="term" value="F:GTPase activity"/>
    <property type="evidence" value="ECO:0007669"/>
    <property type="project" value="InterPro"/>
</dbReference>
<evidence type="ECO:0000313" key="5">
    <source>
        <dbReference type="Proteomes" id="UP000799777"/>
    </source>
</evidence>
<dbReference type="InterPro" id="IPR027417">
    <property type="entry name" value="P-loop_NTPase"/>
</dbReference>
<dbReference type="SMART" id="SM00175">
    <property type="entry name" value="RAB"/>
    <property type="match status" value="1"/>
</dbReference>